<gene>
    <name evidence="7" type="ORF">Q3V37_18350</name>
</gene>
<dbReference type="SUPFAM" id="SSF56176">
    <property type="entry name" value="FAD-binding/transporter-associated domain-like"/>
    <property type="match status" value="1"/>
</dbReference>
<dbReference type="PROSITE" id="PS51318">
    <property type="entry name" value="TAT"/>
    <property type="match status" value="1"/>
</dbReference>
<comment type="cofactor">
    <cofactor evidence="1">
        <name>FAD</name>
        <dbReference type="ChEBI" id="CHEBI:57692"/>
    </cofactor>
</comment>
<dbReference type="InterPro" id="IPR016169">
    <property type="entry name" value="FAD-bd_PCMH_sub2"/>
</dbReference>
<name>A0AAJ6HS94_9ACTN</name>
<keyword evidence="5" id="KW-0560">Oxidoreductase</keyword>
<proteinExistence type="inferred from homology"/>
<dbReference type="Proteomes" id="UP001235874">
    <property type="component" value="Chromosome"/>
</dbReference>
<evidence type="ECO:0000256" key="2">
    <source>
        <dbReference type="ARBA" id="ARBA00005466"/>
    </source>
</evidence>
<feature type="domain" description="FAD-binding PCMH-type" evidence="6">
    <location>
        <begin position="65"/>
        <end position="245"/>
    </location>
</feature>
<dbReference type="InterPro" id="IPR012951">
    <property type="entry name" value="BBE"/>
</dbReference>
<accession>A0AAJ6HS94</accession>
<dbReference type="PROSITE" id="PS51387">
    <property type="entry name" value="FAD_PCMH"/>
    <property type="match status" value="1"/>
</dbReference>
<evidence type="ECO:0000313" key="8">
    <source>
        <dbReference type="Proteomes" id="UP001235874"/>
    </source>
</evidence>
<dbReference type="GO" id="GO:0016491">
    <property type="term" value="F:oxidoreductase activity"/>
    <property type="evidence" value="ECO:0007669"/>
    <property type="project" value="UniProtKB-KW"/>
</dbReference>
<evidence type="ECO:0000256" key="1">
    <source>
        <dbReference type="ARBA" id="ARBA00001974"/>
    </source>
</evidence>
<dbReference type="PANTHER" id="PTHR42973:SF39">
    <property type="entry name" value="FAD-BINDING PCMH-TYPE DOMAIN-CONTAINING PROTEIN"/>
    <property type="match status" value="1"/>
</dbReference>
<dbReference type="Pfam" id="PF01565">
    <property type="entry name" value="FAD_binding_4"/>
    <property type="match status" value="1"/>
</dbReference>
<reference evidence="7 8" key="1">
    <citation type="submission" date="2023-07" db="EMBL/GenBank/DDBJ databases">
        <title>Micromonospora profundi TRM 95458 converts glycerol to a new osmotic compound.</title>
        <authorList>
            <person name="Lu D."/>
        </authorList>
    </citation>
    <scope>NUCLEOTIDE SEQUENCE [LARGE SCALE GENOMIC DNA]</scope>
    <source>
        <strain evidence="7 8">TRM95458</strain>
    </source>
</reference>
<dbReference type="InterPro" id="IPR016166">
    <property type="entry name" value="FAD-bd_PCMH"/>
</dbReference>
<evidence type="ECO:0000313" key="7">
    <source>
        <dbReference type="EMBL" id="WLS43369.1"/>
    </source>
</evidence>
<dbReference type="Gene3D" id="3.40.462.20">
    <property type="match status" value="1"/>
</dbReference>
<evidence type="ECO:0000256" key="4">
    <source>
        <dbReference type="ARBA" id="ARBA00022827"/>
    </source>
</evidence>
<dbReference type="EMBL" id="CP130472">
    <property type="protein sequence ID" value="WLS43369.1"/>
    <property type="molecule type" value="Genomic_DNA"/>
</dbReference>
<dbReference type="RefSeq" id="WP_306270808.1">
    <property type="nucleotide sequence ID" value="NZ_CP130472.1"/>
</dbReference>
<dbReference type="KEGG" id="mprn:Q3V37_18350"/>
<evidence type="ECO:0000259" key="6">
    <source>
        <dbReference type="PROSITE" id="PS51387"/>
    </source>
</evidence>
<dbReference type="InterPro" id="IPR050416">
    <property type="entry name" value="FAD-linked_Oxidoreductase"/>
</dbReference>
<dbReference type="Pfam" id="PF08031">
    <property type="entry name" value="BBE"/>
    <property type="match status" value="1"/>
</dbReference>
<evidence type="ECO:0000256" key="5">
    <source>
        <dbReference type="ARBA" id="ARBA00023002"/>
    </source>
</evidence>
<dbReference type="InterPro" id="IPR006311">
    <property type="entry name" value="TAT_signal"/>
</dbReference>
<protein>
    <submittedName>
        <fullName evidence="7">FAD-binding protein</fullName>
    </submittedName>
</protein>
<organism evidence="7 8">
    <name type="scientific">Micromonospora profundi</name>
    <dbReference type="NCBI Taxonomy" id="1420889"/>
    <lineage>
        <taxon>Bacteria</taxon>
        <taxon>Bacillati</taxon>
        <taxon>Actinomycetota</taxon>
        <taxon>Actinomycetes</taxon>
        <taxon>Micromonosporales</taxon>
        <taxon>Micromonosporaceae</taxon>
        <taxon>Micromonospora</taxon>
    </lineage>
</organism>
<dbReference type="InterPro" id="IPR006094">
    <property type="entry name" value="Oxid_FAD_bind_N"/>
</dbReference>
<sequence>MVASRRQFLGSAAVVSGAAVSGMVLQPGAAQAVGPSGGASLPNVVVRPDDPRYPELLTRGFNARFVFSPDSIVLAYSAGQVQEAVQRAVKEGRKFTVRSGGHCLEALVADPRFDMLIDVSPMHQVSWDTKMNAFSVGAGSTLAQAYKALYLGWGVTVPGGVCPPVGIGGHTAGGGYGPLSRKYGLISDHLYAVEVVTVDAKGKARIVVATRRPNDPNRDLWWAHTGGGGGNFGVVTRYWFRDPRATGNNPTKALPQPPARLLMTWVTWPWESLSQADFKRLVQNHGAWHAANSGPDSPYVAMHSALHLNMKRDYALYLECRMDATAPNARRMVEDYIAAISEGVSVQGIVEMNEELWLANALFEYPRSLGARTKSAGSNLRKPLADNQIDIIYRALTDPDAKNSCLVYLGAYGGQVNAVPSDATAVPQRDSILRFWIDSTWADPNADAEAVEWTRRLYRDVHAATGGVPVPNDQYDGCYINYPSKDTKDPAWNTSGVPWHDLYYKGSYPKLQRIKKKYDPLTIFQHAMSIEPA</sequence>
<comment type="similarity">
    <text evidence="2">Belongs to the oxygen-dependent FAD-linked oxidoreductase family.</text>
</comment>
<dbReference type="Gene3D" id="3.30.465.10">
    <property type="match status" value="1"/>
</dbReference>
<evidence type="ECO:0000256" key="3">
    <source>
        <dbReference type="ARBA" id="ARBA00022630"/>
    </source>
</evidence>
<keyword evidence="4" id="KW-0274">FAD</keyword>
<dbReference type="AlphaFoldDB" id="A0AAJ6HS94"/>
<dbReference type="InterPro" id="IPR036318">
    <property type="entry name" value="FAD-bd_PCMH-like_sf"/>
</dbReference>
<dbReference type="GO" id="GO:0071949">
    <property type="term" value="F:FAD binding"/>
    <property type="evidence" value="ECO:0007669"/>
    <property type="project" value="InterPro"/>
</dbReference>
<keyword evidence="8" id="KW-1185">Reference proteome</keyword>
<keyword evidence="3" id="KW-0285">Flavoprotein</keyword>
<dbReference type="PANTHER" id="PTHR42973">
    <property type="entry name" value="BINDING OXIDOREDUCTASE, PUTATIVE (AFU_ORTHOLOGUE AFUA_1G17690)-RELATED"/>
    <property type="match status" value="1"/>
</dbReference>